<dbReference type="SUPFAM" id="SSF47413">
    <property type="entry name" value="lambda repressor-like DNA-binding domains"/>
    <property type="match status" value="1"/>
</dbReference>
<organism evidence="3 4">
    <name type="scientific">Candidatus Fimihabitans intestinipullorum</name>
    <dbReference type="NCBI Taxonomy" id="2840820"/>
    <lineage>
        <taxon>Bacteria</taxon>
        <taxon>Bacillati</taxon>
        <taxon>Mycoplasmatota</taxon>
        <taxon>Mycoplasmatota incertae sedis</taxon>
        <taxon>Candidatus Fimihabitans</taxon>
    </lineage>
</organism>
<evidence type="ECO:0000256" key="1">
    <source>
        <dbReference type="SAM" id="Phobius"/>
    </source>
</evidence>
<name>A0A9D1HWE6_9BACT</name>
<gene>
    <name evidence="3" type="ORF">IAD49_06755</name>
</gene>
<reference evidence="3" key="2">
    <citation type="journal article" date="2021" name="PeerJ">
        <title>Extensive microbial diversity within the chicken gut microbiome revealed by metagenomics and culture.</title>
        <authorList>
            <person name="Gilroy R."/>
            <person name="Ravi A."/>
            <person name="Getino M."/>
            <person name="Pursley I."/>
            <person name="Horton D.L."/>
            <person name="Alikhan N.F."/>
            <person name="Baker D."/>
            <person name="Gharbi K."/>
            <person name="Hall N."/>
            <person name="Watson M."/>
            <person name="Adriaenssens E.M."/>
            <person name="Foster-Nyarko E."/>
            <person name="Jarju S."/>
            <person name="Secka A."/>
            <person name="Antonio M."/>
            <person name="Oren A."/>
            <person name="Chaudhuri R.R."/>
            <person name="La Ragione R."/>
            <person name="Hildebrand F."/>
            <person name="Pallen M.J."/>
        </authorList>
    </citation>
    <scope>NUCLEOTIDE SEQUENCE</scope>
    <source>
        <strain evidence="3">CHK197-8231</strain>
    </source>
</reference>
<evidence type="ECO:0000313" key="4">
    <source>
        <dbReference type="Proteomes" id="UP000824087"/>
    </source>
</evidence>
<keyword evidence="1" id="KW-1133">Transmembrane helix</keyword>
<dbReference type="InterPro" id="IPR010982">
    <property type="entry name" value="Lambda_DNA-bd_dom_sf"/>
</dbReference>
<keyword evidence="1" id="KW-0812">Transmembrane</keyword>
<accession>A0A9D1HWE6</accession>
<feature type="domain" description="HTH cro/C1-type" evidence="2">
    <location>
        <begin position="7"/>
        <end position="68"/>
    </location>
</feature>
<dbReference type="InterPro" id="IPR001387">
    <property type="entry name" value="Cro/C1-type_HTH"/>
</dbReference>
<dbReference type="AlphaFoldDB" id="A0A9D1HWE6"/>
<dbReference type="PANTHER" id="PTHR34475">
    <property type="match status" value="1"/>
</dbReference>
<dbReference type="InterPro" id="IPR050400">
    <property type="entry name" value="Bact_Cytoskel_RodZ"/>
</dbReference>
<keyword evidence="1" id="KW-0472">Membrane</keyword>
<dbReference type="SMART" id="SM00530">
    <property type="entry name" value="HTH_XRE"/>
    <property type="match status" value="1"/>
</dbReference>
<dbReference type="CDD" id="cd00093">
    <property type="entry name" value="HTH_XRE"/>
    <property type="match status" value="1"/>
</dbReference>
<comment type="caution">
    <text evidence="3">The sequence shown here is derived from an EMBL/GenBank/DDBJ whole genome shotgun (WGS) entry which is preliminary data.</text>
</comment>
<dbReference type="Proteomes" id="UP000824087">
    <property type="component" value="Unassembled WGS sequence"/>
</dbReference>
<dbReference type="Gene3D" id="1.10.260.40">
    <property type="entry name" value="lambda repressor-like DNA-binding domains"/>
    <property type="match status" value="1"/>
</dbReference>
<dbReference type="GO" id="GO:0003677">
    <property type="term" value="F:DNA binding"/>
    <property type="evidence" value="ECO:0007669"/>
    <property type="project" value="InterPro"/>
</dbReference>
<feature type="transmembrane region" description="Helical" evidence="1">
    <location>
        <begin position="118"/>
        <end position="141"/>
    </location>
</feature>
<dbReference type="EMBL" id="DVML01000040">
    <property type="protein sequence ID" value="HIU23262.1"/>
    <property type="molecule type" value="Genomic_DNA"/>
</dbReference>
<protein>
    <submittedName>
        <fullName evidence="3">Helix-turn-helix domain-containing protein</fullName>
    </submittedName>
</protein>
<sequence length="162" mass="18998">MKEIGERLKETRESIGISIEEAAEDLKMRPSQIENIEAGNMEAFKDVFYLKYFIRDYSKYLGLDYEDMVDEFNEYLFDYTSKISIEDIKKAKKNALGKRKEEPKHIASPYTIERKRSFFIPPIVIYVGIGLLVLLIGYFIISNIERDDFTDDVVVMNDQVIR</sequence>
<reference evidence="3" key="1">
    <citation type="submission" date="2020-10" db="EMBL/GenBank/DDBJ databases">
        <authorList>
            <person name="Gilroy R."/>
        </authorList>
    </citation>
    <scope>NUCLEOTIDE SEQUENCE</scope>
    <source>
        <strain evidence="3">CHK197-8231</strain>
    </source>
</reference>
<proteinExistence type="predicted"/>
<evidence type="ECO:0000259" key="2">
    <source>
        <dbReference type="SMART" id="SM00530"/>
    </source>
</evidence>
<dbReference type="PANTHER" id="PTHR34475:SF1">
    <property type="entry name" value="CYTOSKELETON PROTEIN RODZ"/>
    <property type="match status" value="1"/>
</dbReference>
<dbReference type="Pfam" id="PF13413">
    <property type="entry name" value="HTH_25"/>
    <property type="match status" value="1"/>
</dbReference>
<evidence type="ECO:0000313" key="3">
    <source>
        <dbReference type="EMBL" id="HIU23262.1"/>
    </source>
</evidence>